<dbReference type="EMBL" id="AFFY01000022">
    <property type="protein sequence ID" value="EHH00529.1"/>
    <property type="molecule type" value="Genomic_DNA"/>
</dbReference>
<name>G5SQX6_9BACT</name>
<evidence type="ECO:0000313" key="2">
    <source>
        <dbReference type="Proteomes" id="UP000003598"/>
    </source>
</evidence>
<gene>
    <name evidence="1" type="ORF">HMPREF9441_01766</name>
</gene>
<dbReference type="AlphaFoldDB" id="G5SQX6"/>
<organism evidence="1 2">
    <name type="scientific">Paraprevotella clara YIT 11840</name>
    <dbReference type="NCBI Taxonomy" id="762968"/>
    <lineage>
        <taxon>Bacteria</taxon>
        <taxon>Pseudomonadati</taxon>
        <taxon>Bacteroidota</taxon>
        <taxon>Bacteroidia</taxon>
        <taxon>Bacteroidales</taxon>
        <taxon>Prevotellaceae</taxon>
        <taxon>Paraprevotella</taxon>
    </lineage>
</organism>
<dbReference type="HOGENOM" id="CLU_2900079_0_0_10"/>
<sequence length="62" mass="7348">MFFVCLKSCLGSVWSLVLSRVIYVFRSFCAHRKIAFSQTIFQSLEIDLHICRLYAKIHRFFA</sequence>
<reference evidence="1 2" key="1">
    <citation type="submission" date="2011-03" db="EMBL/GenBank/DDBJ databases">
        <authorList>
            <person name="Weinstock G."/>
            <person name="Sodergren E."/>
            <person name="Clifton S."/>
            <person name="Fulton L."/>
            <person name="Fulton B."/>
            <person name="Courtney L."/>
            <person name="Fronick C."/>
            <person name="Harrison M."/>
            <person name="Strong C."/>
            <person name="Farmer C."/>
            <person name="Delahaunty K."/>
            <person name="Markovic C."/>
            <person name="Hall O."/>
            <person name="Minx P."/>
            <person name="Tomlinson C."/>
            <person name="Mitreva M."/>
            <person name="Hou S."/>
            <person name="Chen J."/>
            <person name="Wollam A."/>
            <person name="Pepin K.H."/>
            <person name="Johnson M."/>
            <person name="Bhonagiri V."/>
            <person name="Zhang X."/>
            <person name="Suruliraj S."/>
            <person name="Warren W."/>
            <person name="Chinwalla A."/>
            <person name="Mardis E.R."/>
            <person name="Wilson R.K."/>
        </authorList>
    </citation>
    <scope>NUCLEOTIDE SEQUENCE [LARGE SCALE GENOMIC DNA]</scope>
    <source>
        <strain evidence="1 2">YIT 11840</strain>
    </source>
</reference>
<comment type="caution">
    <text evidence="1">The sequence shown here is derived from an EMBL/GenBank/DDBJ whole genome shotgun (WGS) entry which is preliminary data.</text>
</comment>
<proteinExistence type="predicted"/>
<evidence type="ECO:0000313" key="1">
    <source>
        <dbReference type="EMBL" id="EHH00529.1"/>
    </source>
</evidence>
<keyword evidence="2" id="KW-1185">Reference proteome</keyword>
<protein>
    <submittedName>
        <fullName evidence="1">Uncharacterized protein</fullName>
    </submittedName>
</protein>
<accession>G5SQX6</accession>
<dbReference type="STRING" id="762968.HMPREF9441_01766"/>
<dbReference type="Proteomes" id="UP000003598">
    <property type="component" value="Unassembled WGS sequence"/>
</dbReference>